<dbReference type="RefSeq" id="XP_002955015.1">
    <property type="nucleotide sequence ID" value="XM_002954969.1"/>
</dbReference>
<feature type="compositionally biased region" description="Basic and acidic residues" evidence="1">
    <location>
        <begin position="121"/>
        <end position="130"/>
    </location>
</feature>
<proteinExistence type="predicted"/>
<dbReference type="KEGG" id="vcn:VOLCADRAFT_95872"/>
<feature type="region of interest" description="Disordered" evidence="1">
    <location>
        <begin position="197"/>
        <end position="219"/>
    </location>
</feature>
<evidence type="ECO:0000313" key="3">
    <source>
        <dbReference type="Proteomes" id="UP000001058"/>
    </source>
</evidence>
<feature type="region of interest" description="Disordered" evidence="1">
    <location>
        <begin position="111"/>
        <end position="130"/>
    </location>
</feature>
<reference evidence="2 3" key="1">
    <citation type="journal article" date="2010" name="Science">
        <title>Genomic analysis of organismal complexity in the multicellular green alga Volvox carteri.</title>
        <authorList>
            <person name="Prochnik S.E."/>
            <person name="Umen J."/>
            <person name="Nedelcu A.M."/>
            <person name="Hallmann A."/>
            <person name="Miller S.M."/>
            <person name="Nishii I."/>
            <person name="Ferris P."/>
            <person name="Kuo A."/>
            <person name="Mitros T."/>
            <person name="Fritz-Laylin L.K."/>
            <person name="Hellsten U."/>
            <person name="Chapman J."/>
            <person name="Simakov O."/>
            <person name="Rensing S.A."/>
            <person name="Terry A."/>
            <person name="Pangilinan J."/>
            <person name="Kapitonov V."/>
            <person name="Jurka J."/>
            <person name="Salamov A."/>
            <person name="Shapiro H."/>
            <person name="Schmutz J."/>
            <person name="Grimwood J."/>
            <person name="Lindquist E."/>
            <person name="Lucas S."/>
            <person name="Grigoriev I.V."/>
            <person name="Schmitt R."/>
            <person name="Kirk D."/>
            <person name="Rokhsar D.S."/>
        </authorList>
    </citation>
    <scope>NUCLEOTIDE SEQUENCE [LARGE SCALE GENOMIC DNA]</scope>
    <source>
        <strain evidence="3">f. Nagariensis / Eve</strain>
    </source>
</reference>
<sequence>MALGVTALTVRLPYSDNPSCAPLLGSYSLSKIDDGTEEGDGGGDGPCARAGTAKGPAAAASASATRCTGTGDGSGSGGAAAVAFSPRGLVDCSSATLRGNEGALAGAEVCERPTTKGSRKVQGEDRSYNRGQFDHLEKRASQSHNPRAVDPILLPVSQFLPNNIFSLHNILSLKFHNFLKFLKFLNPSPCPRMPHLLDRFPASGRHSSSQSKSVPQSTA</sequence>
<accession>D8U8L5</accession>
<organism evidence="3">
    <name type="scientific">Volvox carteri f. nagariensis</name>
    <dbReference type="NCBI Taxonomy" id="3068"/>
    <lineage>
        <taxon>Eukaryota</taxon>
        <taxon>Viridiplantae</taxon>
        <taxon>Chlorophyta</taxon>
        <taxon>core chlorophytes</taxon>
        <taxon>Chlorophyceae</taxon>
        <taxon>CS clade</taxon>
        <taxon>Chlamydomonadales</taxon>
        <taxon>Volvocaceae</taxon>
        <taxon>Volvox</taxon>
    </lineage>
</organism>
<feature type="compositionally biased region" description="Low complexity" evidence="1">
    <location>
        <begin position="207"/>
        <end position="219"/>
    </location>
</feature>
<feature type="region of interest" description="Disordered" evidence="1">
    <location>
        <begin position="32"/>
        <end position="53"/>
    </location>
</feature>
<gene>
    <name evidence="2" type="ORF">VOLCADRAFT_95872</name>
</gene>
<dbReference type="Proteomes" id="UP000001058">
    <property type="component" value="Unassembled WGS sequence"/>
</dbReference>
<name>D8U8L5_VOLCA</name>
<dbReference type="EMBL" id="GL378368">
    <property type="protein sequence ID" value="EFJ44003.1"/>
    <property type="molecule type" value="Genomic_DNA"/>
</dbReference>
<dbReference type="GeneID" id="9621758"/>
<protein>
    <submittedName>
        <fullName evidence="2">Uncharacterized protein</fullName>
    </submittedName>
</protein>
<dbReference type="AlphaFoldDB" id="D8U8L5"/>
<evidence type="ECO:0000313" key="2">
    <source>
        <dbReference type="EMBL" id="EFJ44003.1"/>
    </source>
</evidence>
<keyword evidence="3" id="KW-1185">Reference proteome</keyword>
<evidence type="ECO:0000256" key="1">
    <source>
        <dbReference type="SAM" id="MobiDB-lite"/>
    </source>
</evidence>
<dbReference type="InParanoid" id="D8U8L5"/>